<evidence type="ECO:0008006" key="4">
    <source>
        <dbReference type="Google" id="ProtNLM"/>
    </source>
</evidence>
<dbReference type="InterPro" id="IPR008969">
    <property type="entry name" value="CarboxyPept-like_regulatory"/>
</dbReference>
<proteinExistence type="predicted"/>
<accession>A0ABR4XMZ6</accession>
<dbReference type="SUPFAM" id="SSF56935">
    <property type="entry name" value="Porins"/>
    <property type="match status" value="1"/>
</dbReference>
<keyword evidence="3" id="KW-1185">Reference proteome</keyword>
<evidence type="ECO:0000313" key="2">
    <source>
        <dbReference type="EMBL" id="KGN93086.1"/>
    </source>
</evidence>
<evidence type="ECO:0000256" key="1">
    <source>
        <dbReference type="SAM" id="SignalP"/>
    </source>
</evidence>
<reference evidence="2 3" key="1">
    <citation type="submission" date="2014-08" db="EMBL/GenBank/DDBJ databases">
        <title>Porphyromonas canoris strain:OH2762 Genome sequencing.</title>
        <authorList>
            <person name="Wallis C."/>
            <person name="Deusch O."/>
            <person name="O'Flynn C."/>
            <person name="Davis I."/>
            <person name="Jospin G."/>
            <person name="Darling A.E."/>
            <person name="Coil D.A."/>
            <person name="Alexiev A."/>
            <person name="Horsfall A."/>
            <person name="Kirkwood N."/>
            <person name="Harris S."/>
            <person name="Eisen J.A."/>
        </authorList>
    </citation>
    <scope>NUCLEOTIDE SEQUENCE [LARGE SCALE GENOMIC DNA]</scope>
    <source>
        <strain evidence="3">COT-108 OH2762</strain>
    </source>
</reference>
<gene>
    <name evidence="2" type="ORF">HQ43_02565</name>
</gene>
<dbReference type="Proteomes" id="UP000030101">
    <property type="component" value="Unassembled WGS sequence"/>
</dbReference>
<name>A0ABR4XMZ6_9PORP</name>
<dbReference type="Gene3D" id="2.60.40.1120">
    <property type="entry name" value="Carboxypeptidase-like, regulatory domain"/>
    <property type="match status" value="1"/>
</dbReference>
<keyword evidence="1" id="KW-0732">Signal</keyword>
<comment type="caution">
    <text evidence="2">The sequence shown here is derived from an EMBL/GenBank/DDBJ whole genome shotgun (WGS) entry which is preliminary data.</text>
</comment>
<dbReference type="EMBL" id="JQZV01000005">
    <property type="protein sequence ID" value="KGN93086.1"/>
    <property type="molecule type" value="Genomic_DNA"/>
</dbReference>
<feature type="signal peptide" evidence="1">
    <location>
        <begin position="1"/>
        <end position="18"/>
    </location>
</feature>
<sequence length="877" mass="98914">MRSLFLFSLLLFSCGALSAQVRISGTVTDNATGKPILRAAVRLKRGDGTGKYRTIAYTFTNEKGEYMLSHKPESEDYILECGLLGYNKESIKPDWRDKSSIEVDFRLREERLVLPNVTVKSNPIRQSGDTITYSVGQIARKVDRTLESVLKRLPGISVEPSGEIKYNGKEISKFYIEDLDLLGGRYALATKNIRPEDVASIQVYENHQPIRVKKDTDPSDKAALNIRLKQKAFGHWLGIAEAIGGLSGKKAEYGGAVTAMSFHRKSQTLLVGKGNTFGREYVAEQTDFLSPDVGNVAATAFKLPYSRPPVDKERYERGRSGFASGNTLFKTGTYTTLKLNAQYNGSDYGYKSQEKVEYISKKGKDANATLTEDIAVSLPEHSSMMGVEYDHNSPSLYLSSGTKLFWGRRKSGAEINSSKGLYFLENSKANIYNVYNTTKVDKKLGDGVFSIYSTIGYKSMPDYLLEIFSEKEKYADQKINDRDLNFKISSGWAWIFRQKFVLDLSGGIAAHSSRIHTLGEYTNGDKMENDFEGFETDARLTPKISFNGIKSRFSFTLPFRYRLSNPKNRLGKSLPMAPDWAVGGNMNVHLTPSSSNTWRINAGLNKSLTGINRYLSAPIIRTHRYLHTSGTGLDMSEWRGNTSLTWNYKNPGNAFFLNASAGYSIVLKNTLSSLSVDENMNEVVSVHSRKGSTDQMYTLSGDIGKTFFDAGLTLKLNGGVLLSHNDVLFNNEVLNVMSGRVNLSPEIYYFPLKNLSFRLDADLSVSDMKIYQQSEGRRRRFDMGAEFFVDYSVTDPLQLYGIVKYLALTSETDQLENNFDISIGLRYKKEFWEMWFEGRNLGREKELVRQFYSDLMIRSMRYSLRPFTLEAGVRFSW</sequence>
<organism evidence="2 3">
    <name type="scientific">Porphyromonas canoris</name>
    <dbReference type="NCBI Taxonomy" id="36875"/>
    <lineage>
        <taxon>Bacteria</taxon>
        <taxon>Pseudomonadati</taxon>
        <taxon>Bacteroidota</taxon>
        <taxon>Bacteroidia</taxon>
        <taxon>Bacteroidales</taxon>
        <taxon>Porphyromonadaceae</taxon>
        <taxon>Porphyromonas</taxon>
    </lineage>
</organism>
<evidence type="ECO:0000313" key="3">
    <source>
        <dbReference type="Proteomes" id="UP000030101"/>
    </source>
</evidence>
<dbReference type="Pfam" id="PF13715">
    <property type="entry name" value="CarbopepD_reg_2"/>
    <property type="match status" value="1"/>
</dbReference>
<dbReference type="SUPFAM" id="SSF49464">
    <property type="entry name" value="Carboxypeptidase regulatory domain-like"/>
    <property type="match status" value="1"/>
</dbReference>
<feature type="chain" id="PRO_5045125627" description="CarboxypepD_reg-like domain-containing protein" evidence="1">
    <location>
        <begin position="19"/>
        <end position="877"/>
    </location>
</feature>
<dbReference type="RefSeq" id="WP_036789226.1">
    <property type="nucleotide sequence ID" value="NZ_JQZV01000005.1"/>
</dbReference>
<protein>
    <recommendedName>
        <fullName evidence="4">CarboxypepD_reg-like domain-containing protein</fullName>
    </recommendedName>
</protein>